<dbReference type="RefSeq" id="WP_275089301.1">
    <property type="nucleotide sequence ID" value="NZ_CP119078.1"/>
</dbReference>
<dbReference type="Proteomes" id="UP001222087">
    <property type="component" value="Chromosome"/>
</dbReference>
<sequence length="414" mass="47622">MLLPNIDIKDYKKVIAEKISLIIDPISQEIPLDPLFVNYFDSQFVRIYSKASVLELQKQNALARQLLEEIKLDKTGVCVALKSASNLSESEKSYKDFLLTMKDLTSEKILAILQELQKIAQIVKFSLPAQSLLLKIHRILHKDIEVYVEAFLRLAAQSDGEKAIKGLFKFYEAMFRKQTEITAERHGQLMINGNPLSNNQVICPIFRKRINVADSLKNTTQASYFLAIFIALSKLAEVEDSDIELFLKNQSPEYLSKANTILLRYLRYPILFNFTPQQKNFLIQIGAQAAATQIRYPHLWDEEKSLEENALSLLRDYTKQDWSSPLLGLFICGHWNRHHLEKVRETIRELQGGGKVRELLEELKYYAKSHSQYNPQGSLACRLEFIQYKIDKIAALKPFPEVELEDALITLANI</sequence>
<dbReference type="Pfam" id="PF18493">
    <property type="entry name" value="DUF5617"/>
    <property type="match status" value="1"/>
</dbReference>
<dbReference type="EMBL" id="CP119078">
    <property type="protein sequence ID" value="WED43492.1"/>
    <property type="molecule type" value="Genomic_DNA"/>
</dbReference>
<keyword evidence="3" id="KW-1185">Reference proteome</keyword>
<gene>
    <name evidence="2" type="ORF">PXX05_01590</name>
</gene>
<accession>A0ABY8AWH8</accession>
<evidence type="ECO:0000313" key="2">
    <source>
        <dbReference type="EMBL" id="WED43492.1"/>
    </source>
</evidence>
<organism evidence="2 3">
    <name type="scientific">Legionella cardiaca</name>
    <dbReference type="NCBI Taxonomy" id="1071983"/>
    <lineage>
        <taxon>Bacteria</taxon>
        <taxon>Pseudomonadati</taxon>
        <taxon>Pseudomonadota</taxon>
        <taxon>Gammaproteobacteria</taxon>
        <taxon>Legionellales</taxon>
        <taxon>Legionellaceae</taxon>
        <taxon>Legionella</taxon>
    </lineage>
</organism>
<name>A0ABY8AWH8_9GAMM</name>
<proteinExistence type="predicted"/>
<evidence type="ECO:0000259" key="1">
    <source>
        <dbReference type="Pfam" id="PF18493"/>
    </source>
</evidence>
<dbReference type="InterPro" id="IPR041234">
    <property type="entry name" value="RavJ-like_C"/>
</dbReference>
<evidence type="ECO:0000313" key="3">
    <source>
        <dbReference type="Proteomes" id="UP001222087"/>
    </source>
</evidence>
<protein>
    <submittedName>
        <fullName evidence="2">DUF5617 domain-containing protein</fullName>
    </submittedName>
</protein>
<reference evidence="2 3" key="1">
    <citation type="submission" date="2023-02" db="EMBL/GenBank/DDBJ databases">
        <title>Genome Sequence of L. cardiaca H63T.</title>
        <authorList>
            <person name="Lopez A.E."/>
            <person name="Cianciotto N.P."/>
        </authorList>
    </citation>
    <scope>NUCLEOTIDE SEQUENCE [LARGE SCALE GENOMIC DNA]</scope>
    <source>
        <strain evidence="2 3">H63</strain>
    </source>
</reference>
<feature type="domain" description="RavJ-like C-terminal" evidence="1">
    <location>
        <begin position="296"/>
        <end position="387"/>
    </location>
</feature>